<evidence type="ECO:0000256" key="4">
    <source>
        <dbReference type="ARBA" id="ARBA00023098"/>
    </source>
</evidence>
<evidence type="ECO:0000313" key="12">
    <source>
        <dbReference type="EMBL" id="WWC67768.1"/>
    </source>
</evidence>
<evidence type="ECO:0000256" key="2">
    <source>
        <dbReference type="ARBA" id="ARBA00008645"/>
    </source>
</evidence>
<keyword evidence="4" id="KW-0443">Lipid metabolism</keyword>
<gene>
    <name evidence="11" type="ORF">I206_06351</name>
    <name evidence="12" type="ORF">I206_101680</name>
</gene>
<keyword evidence="9" id="KW-1133">Transmembrane helix</keyword>
<feature type="region of interest" description="Disordered" evidence="8">
    <location>
        <begin position="12"/>
        <end position="110"/>
    </location>
</feature>
<sequence length="701" mass="78588">MSALLPSKILGVTTSIVSPTNSSTSSSPELTEELRKSLSPHDGAPLTGDPSLIPSKYIISPKNDSRFRSLSPEITSGQTSSFNTHPSHLSPSSSSKSSHPPPIHLTRAPPSTLLDAPARAAMSLPNGITAHAQARAFRNSNEAKTPEYEIDEEGIGYQSRNNTDSNGLNNREENTPLLSPIPIYGNGIGNGNNFNNLNVKPSLSRSSSTGSTGSNRSILRRIFIDRSTTPTQHLTRPTFPPPNLSTYSPIPHKPLSFLSKINLFINQTISIILSTYFLIFVVLWAFSAELAKALPKWVWPSKPKHFPWDDEKYWKKQGKKISKDPKDYANQVGMDIEHQTIETEDGYFLKVHKVIDPEATPRSDGRGGFPVLILHGLFQSSGSFVTSEDRSLAFWLAKNGGYQVYLGNTRGIFDMGHRNFSRNDPRFWDWTIRELAMYDLPALVEHVCRETGYDKIAFIGHSQGNGLAFISLSLGMCPSLGKKLSVFIALAPAVYAGPLTHGFPFTALNKMEWSTWKRFFGVLDFIPLMRWAYDYAPARLFAALGYIMFAFLFGWTDANWLGRRKTKMFRFTPTPVSSASIFWWCGKGGFADRKCTLDDSLDRWFDNRFPPLSIYHGGRDYLVLAEPLIERMEKKEKDVKVIKVTKLDKSEHCDFYWAAEAVEWAYLSFMDDIESTRPKYPDEEESLADGTETNIDGNKSD</sequence>
<accession>A0A1B9HW07</accession>
<feature type="compositionally biased region" description="Polar residues" evidence="8">
    <location>
        <begin position="72"/>
        <end position="84"/>
    </location>
</feature>
<feature type="transmembrane region" description="Helical" evidence="9">
    <location>
        <begin position="484"/>
        <end position="503"/>
    </location>
</feature>
<evidence type="ECO:0000256" key="8">
    <source>
        <dbReference type="SAM" id="MobiDB-lite"/>
    </source>
</evidence>
<dbReference type="Pfam" id="PF04083">
    <property type="entry name" value="Abhydro_lipase"/>
    <property type="match status" value="1"/>
</dbReference>
<comment type="similarity">
    <text evidence="2">Belongs to the AB hydrolase superfamily.</text>
</comment>
<feature type="compositionally biased region" description="Polar residues" evidence="8">
    <location>
        <begin position="691"/>
        <end position="701"/>
    </location>
</feature>
<dbReference type="GO" id="GO:0016125">
    <property type="term" value="P:sterol metabolic process"/>
    <property type="evidence" value="ECO:0007669"/>
    <property type="project" value="UniProtKB-ARBA"/>
</dbReference>
<dbReference type="RefSeq" id="XP_019008669.1">
    <property type="nucleotide sequence ID" value="XM_019158056.1"/>
</dbReference>
<evidence type="ECO:0000259" key="10">
    <source>
        <dbReference type="Pfam" id="PF04083"/>
    </source>
</evidence>
<keyword evidence="3" id="KW-0378">Hydrolase</keyword>
<keyword evidence="13" id="KW-1185">Reference proteome</keyword>
<keyword evidence="5 9" id="KW-0472">Membrane</keyword>
<dbReference type="EMBL" id="CP144520">
    <property type="protein sequence ID" value="WWC67768.1"/>
    <property type="molecule type" value="Genomic_DNA"/>
</dbReference>
<dbReference type="OrthoDB" id="9974421at2759"/>
<feature type="transmembrane region" description="Helical" evidence="9">
    <location>
        <begin position="540"/>
        <end position="561"/>
    </location>
</feature>
<dbReference type="EC" id="3.1.1.13" evidence="6"/>
<dbReference type="EMBL" id="KV700116">
    <property type="protein sequence ID" value="OCF47450.1"/>
    <property type="molecule type" value="Genomic_DNA"/>
</dbReference>
<dbReference type="Proteomes" id="UP000094020">
    <property type="component" value="Chromosome 2"/>
</dbReference>
<feature type="compositionally biased region" description="Low complexity" evidence="8">
    <location>
        <begin position="85"/>
        <end position="98"/>
    </location>
</feature>
<keyword evidence="9" id="KW-0812">Transmembrane</keyword>
<reference evidence="11" key="3">
    <citation type="submission" date="2016-07" db="EMBL/GenBank/DDBJ databases">
        <title>Evolution of pathogenesis and genome organization in the Tremellales.</title>
        <authorList>
            <person name="Cuomo C."/>
            <person name="Litvintseva A."/>
            <person name="Heitman J."/>
            <person name="Chen Y."/>
            <person name="Sun S."/>
            <person name="Springer D."/>
            <person name="Dromer F."/>
            <person name="Young S."/>
            <person name="Zeng Q."/>
            <person name="Chapman S."/>
            <person name="Gujja S."/>
            <person name="Saif S."/>
            <person name="Birren B."/>
        </authorList>
    </citation>
    <scope>NUCLEOTIDE SEQUENCE</scope>
    <source>
        <strain evidence="11">CBS 10737</strain>
    </source>
</reference>
<dbReference type="PANTHER" id="PTHR11005">
    <property type="entry name" value="LYSOSOMAL ACID LIPASE-RELATED"/>
    <property type="match status" value="1"/>
</dbReference>
<reference evidence="12" key="4">
    <citation type="submission" date="2024-02" db="EMBL/GenBank/DDBJ databases">
        <title>Comparative genomics of Cryptococcus and Kwoniella reveals pathogenesis evolution and contrasting modes of karyotype evolution via chromosome fusion or intercentromeric recombination.</title>
        <authorList>
            <person name="Coelho M.A."/>
            <person name="David-Palma M."/>
            <person name="Shea T."/>
            <person name="Bowers K."/>
            <person name="McGinley-Smith S."/>
            <person name="Mohammad A.W."/>
            <person name="Gnirke A."/>
            <person name="Yurkov A.M."/>
            <person name="Nowrousian M."/>
            <person name="Sun S."/>
            <person name="Cuomo C.A."/>
            <person name="Heitman J."/>
        </authorList>
    </citation>
    <scope>NUCLEOTIDE SEQUENCE</scope>
    <source>
        <strain evidence="12">CBS 10737</strain>
    </source>
</reference>
<comment type="subcellular location">
    <subcellularLocation>
        <location evidence="1">Membrane</location>
    </subcellularLocation>
</comment>
<evidence type="ECO:0000256" key="9">
    <source>
        <dbReference type="SAM" id="Phobius"/>
    </source>
</evidence>
<feature type="domain" description="Partial AB-hydrolase lipase" evidence="10">
    <location>
        <begin position="327"/>
        <end position="387"/>
    </location>
</feature>
<evidence type="ECO:0000256" key="1">
    <source>
        <dbReference type="ARBA" id="ARBA00004370"/>
    </source>
</evidence>
<reference evidence="11" key="1">
    <citation type="submission" date="2013-07" db="EMBL/GenBank/DDBJ databases">
        <title>The Genome Sequence of Cryptococcus pinus CBS10737.</title>
        <authorList>
            <consortium name="The Broad Institute Genome Sequencing Platform"/>
            <person name="Cuomo C."/>
            <person name="Litvintseva A."/>
            <person name="Chen Y."/>
            <person name="Heitman J."/>
            <person name="Sun S."/>
            <person name="Springer D."/>
            <person name="Dromer F."/>
            <person name="Young S.K."/>
            <person name="Zeng Q."/>
            <person name="Gargeya S."/>
            <person name="Fitzgerald M."/>
            <person name="Abouelleil A."/>
            <person name="Alvarado L."/>
            <person name="Berlin A.M."/>
            <person name="Chapman S.B."/>
            <person name="Dewar J."/>
            <person name="Goldberg J."/>
            <person name="Griggs A."/>
            <person name="Gujja S."/>
            <person name="Hansen M."/>
            <person name="Howarth C."/>
            <person name="Imamovic A."/>
            <person name="Larimer J."/>
            <person name="McCowan C."/>
            <person name="Murphy C."/>
            <person name="Pearson M."/>
            <person name="Priest M."/>
            <person name="Roberts A."/>
            <person name="Saif S."/>
            <person name="Shea T."/>
            <person name="Sykes S."/>
            <person name="Wortman J."/>
            <person name="Nusbaum C."/>
            <person name="Birren B."/>
        </authorList>
    </citation>
    <scope>NUCLEOTIDE SEQUENCE [LARGE SCALE GENOMIC DNA]</scope>
    <source>
        <strain evidence="11">CBS 10737</strain>
    </source>
</reference>
<dbReference type="GO" id="GO:0004771">
    <property type="term" value="F:sterol ester esterase activity"/>
    <property type="evidence" value="ECO:0007669"/>
    <property type="project" value="UniProtKB-EC"/>
</dbReference>
<dbReference type="FunFam" id="3.40.50.1820:FF:000108">
    <property type="entry name" value="Lipid particle protein"/>
    <property type="match status" value="1"/>
</dbReference>
<dbReference type="InterPro" id="IPR006693">
    <property type="entry name" value="AB_hydrolase_lipase"/>
</dbReference>
<feature type="compositionally biased region" description="Low complexity" evidence="8">
    <location>
        <begin position="13"/>
        <end position="27"/>
    </location>
</feature>
<dbReference type="GeneID" id="30174720"/>
<name>A0A1B9HW07_9TREE</name>
<evidence type="ECO:0000256" key="3">
    <source>
        <dbReference type="ARBA" id="ARBA00022801"/>
    </source>
</evidence>
<dbReference type="KEGG" id="kpin:30174720"/>
<comment type="catalytic activity">
    <reaction evidence="7">
        <text>a sterol ester + H2O = a sterol + a fatty acid + H(+)</text>
        <dbReference type="Rhea" id="RHEA:10100"/>
        <dbReference type="ChEBI" id="CHEBI:15377"/>
        <dbReference type="ChEBI" id="CHEBI:15378"/>
        <dbReference type="ChEBI" id="CHEBI:15889"/>
        <dbReference type="ChEBI" id="CHEBI:28868"/>
        <dbReference type="ChEBI" id="CHEBI:35915"/>
        <dbReference type="EC" id="3.1.1.13"/>
    </reaction>
</comment>
<feature type="compositionally biased region" description="Polar residues" evidence="8">
    <location>
        <begin position="158"/>
        <end position="169"/>
    </location>
</feature>
<dbReference type="GO" id="GO:0016020">
    <property type="term" value="C:membrane"/>
    <property type="evidence" value="ECO:0007669"/>
    <property type="project" value="UniProtKB-SubCell"/>
</dbReference>
<evidence type="ECO:0000313" key="13">
    <source>
        <dbReference type="Proteomes" id="UP000094020"/>
    </source>
</evidence>
<dbReference type="STRING" id="1296096.A0A1B9HW07"/>
<evidence type="ECO:0000256" key="5">
    <source>
        <dbReference type="ARBA" id="ARBA00023136"/>
    </source>
</evidence>
<protein>
    <recommendedName>
        <fullName evidence="6">sterol esterase</fullName>
        <ecNumber evidence="6">3.1.1.13</ecNumber>
    </recommendedName>
</protein>
<proteinExistence type="inferred from homology"/>
<dbReference type="Gene3D" id="3.40.50.1820">
    <property type="entry name" value="alpha/beta hydrolase"/>
    <property type="match status" value="1"/>
</dbReference>
<feature type="transmembrane region" description="Helical" evidence="9">
    <location>
        <begin position="263"/>
        <end position="286"/>
    </location>
</feature>
<evidence type="ECO:0000256" key="6">
    <source>
        <dbReference type="ARBA" id="ARBA00039150"/>
    </source>
</evidence>
<reference evidence="12" key="2">
    <citation type="submission" date="2013-07" db="EMBL/GenBank/DDBJ databases">
        <authorList>
            <consortium name="The Broad Institute Genome Sequencing Platform"/>
            <person name="Cuomo C."/>
            <person name="Litvintseva A."/>
            <person name="Chen Y."/>
            <person name="Heitman J."/>
            <person name="Sun S."/>
            <person name="Springer D."/>
            <person name="Dromer F."/>
            <person name="Young S.K."/>
            <person name="Zeng Q."/>
            <person name="Gargeya S."/>
            <person name="Fitzgerald M."/>
            <person name="Abouelleil A."/>
            <person name="Alvarado L."/>
            <person name="Berlin A.M."/>
            <person name="Chapman S.B."/>
            <person name="Dewar J."/>
            <person name="Goldberg J."/>
            <person name="Griggs A."/>
            <person name="Gujja S."/>
            <person name="Hansen M."/>
            <person name="Howarth C."/>
            <person name="Imamovic A."/>
            <person name="Larimer J."/>
            <person name="McCowan C."/>
            <person name="Murphy C."/>
            <person name="Pearson M."/>
            <person name="Priest M."/>
            <person name="Roberts A."/>
            <person name="Saif S."/>
            <person name="Shea T."/>
            <person name="Sykes S."/>
            <person name="Wortman J."/>
            <person name="Nusbaum C."/>
            <person name="Birren B."/>
        </authorList>
    </citation>
    <scope>NUCLEOTIDE SEQUENCE</scope>
    <source>
        <strain evidence="12">CBS 10737</strain>
    </source>
</reference>
<evidence type="ECO:0000256" key="7">
    <source>
        <dbReference type="ARBA" id="ARBA00051395"/>
    </source>
</evidence>
<organism evidence="11">
    <name type="scientific">Kwoniella pini CBS 10737</name>
    <dbReference type="NCBI Taxonomy" id="1296096"/>
    <lineage>
        <taxon>Eukaryota</taxon>
        <taxon>Fungi</taxon>
        <taxon>Dikarya</taxon>
        <taxon>Basidiomycota</taxon>
        <taxon>Agaricomycotina</taxon>
        <taxon>Tremellomycetes</taxon>
        <taxon>Tremellales</taxon>
        <taxon>Cryptococcaceae</taxon>
        <taxon>Kwoniella</taxon>
    </lineage>
</organism>
<dbReference type="AlphaFoldDB" id="A0A1B9HW07"/>
<dbReference type="SUPFAM" id="SSF53474">
    <property type="entry name" value="alpha/beta-Hydrolases"/>
    <property type="match status" value="1"/>
</dbReference>
<dbReference type="InterPro" id="IPR029058">
    <property type="entry name" value="AB_hydrolase_fold"/>
</dbReference>
<evidence type="ECO:0000313" key="11">
    <source>
        <dbReference type="EMBL" id="OCF47450.1"/>
    </source>
</evidence>
<feature type="region of interest" description="Disordered" evidence="8">
    <location>
        <begin position="677"/>
        <end position="701"/>
    </location>
</feature>
<feature type="region of interest" description="Disordered" evidence="8">
    <location>
        <begin position="138"/>
        <end position="174"/>
    </location>
</feature>